<keyword evidence="8" id="KW-1185">Reference proteome</keyword>
<proteinExistence type="inferred from homology"/>
<dbReference type="InterPro" id="IPR027417">
    <property type="entry name" value="P-loop_NTPase"/>
</dbReference>
<dbReference type="InterPro" id="IPR024156">
    <property type="entry name" value="Small_GTPase_ARF"/>
</dbReference>
<dbReference type="PROSITE" id="PS51417">
    <property type="entry name" value="ARF"/>
    <property type="match status" value="1"/>
</dbReference>
<dbReference type="GO" id="GO:0034067">
    <property type="term" value="P:protein localization to Golgi apparatus"/>
    <property type="evidence" value="ECO:0007669"/>
    <property type="project" value="TreeGrafter"/>
</dbReference>
<dbReference type="SMART" id="SM00178">
    <property type="entry name" value="SAR"/>
    <property type="match status" value="1"/>
</dbReference>
<dbReference type="SUPFAM" id="SSF52540">
    <property type="entry name" value="P-loop containing nucleoside triphosphate hydrolases"/>
    <property type="match status" value="1"/>
</dbReference>
<evidence type="ECO:0000313" key="7">
    <source>
        <dbReference type="EMBL" id="KAG5182833.1"/>
    </source>
</evidence>
<dbReference type="FunFam" id="3.40.50.300:FF:001166">
    <property type="entry name" value="ADP-ribosylation factor D"/>
    <property type="match status" value="1"/>
</dbReference>
<dbReference type="EMBL" id="JAFCMP010000223">
    <property type="protein sequence ID" value="KAG5182833.1"/>
    <property type="molecule type" value="Genomic_DNA"/>
</dbReference>
<feature type="binding site" evidence="5">
    <location>
        <position position="55"/>
    </location>
    <ligand>
        <name>Mg(2+)</name>
        <dbReference type="ChEBI" id="CHEBI:18420"/>
    </ligand>
</feature>
<dbReference type="PRINTS" id="PR00328">
    <property type="entry name" value="SAR1GTPBP"/>
</dbReference>
<reference evidence="7" key="1">
    <citation type="submission" date="2021-02" db="EMBL/GenBank/DDBJ databases">
        <title>First Annotated Genome of the Yellow-green Alga Tribonema minus.</title>
        <authorList>
            <person name="Mahan K.M."/>
        </authorList>
    </citation>
    <scope>NUCLEOTIDE SEQUENCE</scope>
    <source>
        <strain evidence="7">UTEX B ZZ1240</strain>
    </source>
</reference>
<organism evidence="7 8">
    <name type="scientific">Tribonema minus</name>
    <dbReference type="NCBI Taxonomy" id="303371"/>
    <lineage>
        <taxon>Eukaryota</taxon>
        <taxon>Sar</taxon>
        <taxon>Stramenopiles</taxon>
        <taxon>Ochrophyta</taxon>
        <taxon>PX clade</taxon>
        <taxon>Xanthophyceae</taxon>
        <taxon>Tribonematales</taxon>
        <taxon>Tribonemataceae</taxon>
        <taxon>Tribonema</taxon>
    </lineage>
</organism>
<evidence type="ECO:0000256" key="4">
    <source>
        <dbReference type="PIRSR" id="PIRSR606689-1"/>
    </source>
</evidence>
<dbReference type="InterPro" id="IPR006689">
    <property type="entry name" value="Small_GTPase_ARF/SAR"/>
</dbReference>
<evidence type="ECO:0000313" key="8">
    <source>
        <dbReference type="Proteomes" id="UP000664859"/>
    </source>
</evidence>
<feature type="binding site" evidence="5">
    <location>
        <position position="31"/>
    </location>
    <ligand>
        <name>Mg(2+)</name>
        <dbReference type="ChEBI" id="CHEBI:18420"/>
    </ligand>
</feature>
<evidence type="ECO:0000256" key="6">
    <source>
        <dbReference type="RuleBase" id="RU003925"/>
    </source>
</evidence>
<dbReference type="Gene3D" id="3.40.50.300">
    <property type="entry name" value="P-loop containing nucleotide triphosphate hydrolases"/>
    <property type="match status" value="1"/>
</dbReference>
<dbReference type="GO" id="GO:0005794">
    <property type="term" value="C:Golgi apparatus"/>
    <property type="evidence" value="ECO:0007669"/>
    <property type="project" value="TreeGrafter"/>
</dbReference>
<dbReference type="PANTHER" id="PTHR45909:SF1">
    <property type="entry name" value="ADP-RIBOSYLATION FACTOR-RELATED PROTEIN 1"/>
    <property type="match status" value="1"/>
</dbReference>
<dbReference type="SMART" id="SM00175">
    <property type="entry name" value="RAB"/>
    <property type="match status" value="1"/>
</dbReference>
<dbReference type="Pfam" id="PF00025">
    <property type="entry name" value="Arf"/>
    <property type="match status" value="1"/>
</dbReference>
<dbReference type="PANTHER" id="PTHR45909">
    <property type="entry name" value="ADP-RIBOSYLATION FACTOR-RELATED PROTEIN 1"/>
    <property type="match status" value="1"/>
</dbReference>
<dbReference type="GO" id="GO:0006886">
    <property type="term" value="P:intracellular protein transport"/>
    <property type="evidence" value="ECO:0007669"/>
    <property type="project" value="TreeGrafter"/>
</dbReference>
<gene>
    <name evidence="7" type="ORF">JKP88DRAFT_182824</name>
</gene>
<feature type="binding site" evidence="4">
    <location>
        <begin position="133"/>
        <end position="136"/>
    </location>
    <ligand>
        <name>GTP</name>
        <dbReference type="ChEBI" id="CHEBI:37565"/>
    </ligand>
</feature>
<feature type="binding site" evidence="4">
    <location>
        <position position="77"/>
    </location>
    <ligand>
        <name>GTP</name>
        <dbReference type="ChEBI" id="CHEBI:37565"/>
    </ligand>
</feature>
<dbReference type="InterPro" id="IPR005225">
    <property type="entry name" value="Small_GTP-bd"/>
</dbReference>
<dbReference type="NCBIfam" id="TIGR00231">
    <property type="entry name" value="small_GTP"/>
    <property type="match status" value="1"/>
</dbReference>
<keyword evidence="5" id="KW-0460">Magnesium</keyword>
<evidence type="ECO:0000256" key="3">
    <source>
        <dbReference type="ARBA" id="ARBA00023134"/>
    </source>
</evidence>
<feature type="binding site" evidence="4">
    <location>
        <begin position="24"/>
        <end position="31"/>
    </location>
    <ligand>
        <name>GTP</name>
        <dbReference type="ChEBI" id="CHEBI:37565"/>
    </ligand>
</feature>
<comment type="caution">
    <text evidence="7">The sequence shown here is derived from an EMBL/GenBank/DDBJ whole genome shotgun (WGS) entry which is preliminary data.</text>
</comment>
<evidence type="ECO:0000256" key="5">
    <source>
        <dbReference type="PIRSR" id="PIRSR606689-2"/>
    </source>
</evidence>
<protein>
    <submittedName>
        <fullName evidence="7">ARFRP1, ARF-like ras superfamily GTPase</fullName>
    </submittedName>
</protein>
<dbReference type="GO" id="GO:0043001">
    <property type="term" value="P:Golgi to plasma membrane protein transport"/>
    <property type="evidence" value="ECO:0007669"/>
    <property type="project" value="TreeGrafter"/>
</dbReference>
<evidence type="ECO:0000256" key="1">
    <source>
        <dbReference type="ARBA" id="ARBA00010290"/>
    </source>
</evidence>
<sequence length="192" mass="20683">MFSLLAGLWRYLTSKTQVNVLILGLDDAGKTTLLEQMKGIFKKVPGIPPAKIPPTIGLNVAKMDIGGVSVTFWDVGGQVRLRALWERYYADAHALICVMDSADAARFEEAQLAFHAVREQAELHALPLLLLANKQDVAGACSGGDIAAQFDAHKVMGVPFRVHAVSALSGEGVNEGISWLIAKAREKTQGMT</sequence>
<dbReference type="GO" id="GO:0003924">
    <property type="term" value="F:GTPase activity"/>
    <property type="evidence" value="ECO:0007669"/>
    <property type="project" value="InterPro"/>
</dbReference>
<dbReference type="SMART" id="SM00177">
    <property type="entry name" value="ARF"/>
    <property type="match status" value="1"/>
</dbReference>
<keyword evidence="5" id="KW-0479">Metal-binding</keyword>
<dbReference type="GO" id="GO:0005525">
    <property type="term" value="F:GTP binding"/>
    <property type="evidence" value="ECO:0007669"/>
    <property type="project" value="UniProtKB-KW"/>
</dbReference>
<dbReference type="AlphaFoldDB" id="A0A835YY21"/>
<keyword evidence="3 4" id="KW-0342">GTP-binding</keyword>
<name>A0A835YY21_9STRA</name>
<dbReference type="OrthoDB" id="414781at2759"/>
<evidence type="ECO:0000256" key="2">
    <source>
        <dbReference type="ARBA" id="ARBA00022741"/>
    </source>
</evidence>
<dbReference type="GO" id="GO:0046872">
    <property type="term" value="F:metal ion binding"/>
    <property type="evidence" value="ECO:0007669"/>
    <property type="project" value="UniProtKB-KW"/>
</dbReference>
<dbReference type="Proteomes" id="UP000664859">
    <property type="component" value="Unassembled WGS sequence"/>
</dbReference>
<keyword evidence="2 4" id="KW-0547">Nucleotide-binding</keyword>
<comment type="similarity">
    <text evidence="1 6">Belongs to the small GTPase superfamily. Arf family.</text>
</comment>
<accession>A0A835YY21</accession>